<reference evidence="1" key="2">
    <citation type="submission" date="2022-09" db="EMBL/GenBank/DDBJ databases">
        <title>Biosynthetic gene clusters of Dactylosporangioum fulvum.</title>
        <authorList>
            <person name="Caradec T."/>
        </authorList>
    </citation>
    <scope>NUCLEOTIDE SEQUENCE</scope>
    <source>
        <strain evidence="1">NRRL B-16292</strain>
    </source>
</reference>
<proteinExistence type="predicted"/>
<dbReference type="RefSeq" id="WP_259866800.1">
    <property type="nucleotide sequence ID" value="NZ_BAAAST010000161.1"/>
</dbReference>
<dbReference type="EMBL" id="CP073720">
    <property type="protein sequence ID" value="UWP87029.1"/>
    <property type="molecule type" value="Genomic_DNA"/>
</dbReference>
<reference evidence="1" key="1">
    <citation type="submission" date="2021-04" db="EMBL/GenBank/DDBJ databases">
        <authorList>
            <person name="Hartkoorn R.C."/>
            <person name="Beaudoing E."/>
            <person name="Hot D."/>
        </authorList>
    </citation>
    <scope>NUCLEOTIDE SEQUENCE</scope>
    <source>
        <strain evidence="1">NRRL B-16292</strain>
    </source>
</reference>
<protein>
    <submittedName>
        <fullName evidence="1">Uncharacterized protein</fullName>
    </submittedName>
</protein>
<sequence>MKLAARSRARRSVLGHDCGKFAITGGRLVAVIPPMCHVCGLDLWAVSGPVDEHFVLVHFGGDAPVPEGWVGHPPNAVWFCREHASVALERAAMPYQAALAEIDAVVGRSVS</sequence>
<evidence type="ECO:0000313" key="1">
    <source>
        <dbReference type="EMBL" id="UWP87029.1"/>
    </source>
</evidence>
<keyword evidence="2" id="KW-1185">Reference proteome</keyword>
<evidence type="ECO:0000313" key="2">
    <source>
        <dbReference type="Proteomes" id="UP001059617"/>
    </source>
</evidence>
<dbReference type="Proteomes" id="UP001059617">
    <property type="component" value="Chromosome"/>
</dbReference>
<name>A0ABY5WD25_9ACTN</name>
<gene>
    <name evidence="1" type="ORF">Dfulv_23420</name>
</gene>
<accession>A0ABY5WD25</accession>
<organism evidence="1 2">
    <name type="scientific">Dactylosporangium fulvum</name>
    <dbReference type="NCBI Taxonomy" id="53359"/>
    <lineage>
        <taxon>Bacteria</taxon>
        <taxon>Bacillati</taxon>
        <taxon>Actinomycetota</taxon>
        <taxon>Actinomycetes</taxon>
        <taxon>Micromonosporales</taxon>
        <taxon>Micromonosporaceae</taxon>
        <taxon>Dactylosporangium</taxon>
    </lineage>
</organism>